<proteinExistence type="predicted"/>
<dbReference type="Proteomes" id="UP000006860">
    <property type="component" value="Chromosome"/>
</dbReference>
<reference evidence="2" key="1">
    <citation type="submission" date="2011-02" db="EMBL/GenBank/DDBJ databases">
        <title>The complete genome of Planctomyces brasiliensis DSM 5305.</title>
        <authorList>
            <person name="Lucas S."/>
            <person name="Copeland A."/>
            <person name="Lapidus A."/>
            <person name="Bruce D."/>
            <person name="Goodwin L."/>
            <person name="Pitluck S."/>
            <person name="Kyrpides N."/>
            <person name="Mavromatis K."/>
            <person name="Pagani I."/>
            <person name="Ivanova N."/>
            <person name="Ovchinnikova G."/>
            <person name="Lu M."/>
            <person name="Detter J.C."/>
            <person name="Han C."/>
            <person name="Land M."/>
            <person name="Hauser L."/>
            <person name="Markowitz V."/>
            <person name="Cheng J.-F."/>
            <person name="Hugenholtz P."/>
            <person name="Woyke T."/>
            <person name="Wu D."/>
            <person name="Tindall B."/>
            <person name="Pomrenke H.G."/>
            <person name="Brambilla E."/>
            <person name="Klenk H.-P."/>
            <person name="Eisen J.A."/>
        </authorList>
    </citation>
    <scope>NUCLEOTIDE SEQUENCE [LARGE SCALE GENOMIC DNA]</scope>
    <source>
        <strain evidence="2">ATCC 49424 / DSM 5305 / JCM 21570 / IAM 15109 / NBRC 103401 / IFAM 1448</strain>
    </source>
</reference>
<name>F0SPS0_RUBBR</name>
<keyword evidence="2" id="KW-1185">Reference proteome</keyword>
<dbReference type="STRING" id="756272.Plabr_1417"/>
<dbReference type="AlphaFoldDB" id="F0SPS0"/>
<evidence type="ECO:0000313" key="1">
    <source>
        <dbReference type="EMBL" id="ADY59029.1"/>
    </source>
</evidence>
<sequence>MQRIFNSWTSKVIGSVMCLMMLAVSADARLYSFRDYREDTLPAIDAFGNVVLADRADASVKATVNTREERIYVQARGYTENLSGEYFYAEDSFLGFDLYGYTIISDIYRVSENGYAYLVARAYELDDIN</sequence>
<dbReference type="HOGENOM" id="CLU_1947227_0_0_0"/>
<protein>
    <submittedName>
        <fullName evidence="1">Uncharacterized protein</fullName>
    </submittedName>
</protein>
<dbReference type="KEGG" id="pbs:Plabr_1417"/>
<dbReference type="EMBL" id="CP002546">
    <property type="protein sequence ID" value="ADY59029.1"/>
    <property type="molecule type" value="Genomic_DNA"/>
</dbReference>
<gene>
    <name evidence="1" type="ordered locus">Plabr_1417</name>
</gene>
<dbReference type="RefSeq" id="WP_013627758.1">
    <property type="nucleotide sequence ID" value="NC_015174.1"/>
</dbReference>
<evidence type="ECO:0000313" key="2">
    <source>
        <dbReference type="Proteomes" id="UP000006860"/>
    </source>
</evidence>
<organism evidence="1 2">
    <name type="scientific">Rubinisphaera brasiliensis (strain ATCC 49424 / DSM 5305 / JCM 21570 / IAM 15109 / NBRC 103401 / IFAM 1448)</name>
    <name type="common">Planctomyces brasiliensis</name>
    <dbReference type="NCBI Taxonomy" id="756272"/>
    <lineage>
        <taxon>Bacteria</taxon>
        <taxon>Pseudomonadati</taxon>
        <taxon>Planctomycetota</taxon>
        <taxon>Planctomycetia</taxon>
        <taxon>Planctomycetales</taxon>
        <taxon>Planctomycetaceae</taxon>
        <taxon>Rubinisphaera</taxon>
    </lineage>
</organism>
<accession>F0SPS0</accession>